<proteinExistence type="predicted"/>
<dbReference type="Proteomes" id="UP000276260">
    <property type="component" value="Unassembled WGS sequence"/>
</dbReference>
<accession>A0A3P3QJW6</accession>
<dbReference type="Pfam" id="PF13385">
    <property type="entry name" value="Laminin_G_3"/>
    <property type="match status" value="1"/>
</dbReference>
<dbReference type="SMART" id="SM00560">
    <property type="entry name" value="LamGL"/>
    <property type="match status" value="1"/>
</dbReference>
<keyword evidence="2" id="KW-1015">Disulfide bond</keyword>
<keyword evidence="1 3" id="KW-0732">Signal</keyword>
<dbReference type="InterPro" id="IPR001791">
    <property type="entry name" value="Laminin_G"/>
</dbReference>
<dbReference type="InterPro" id="IPR006558">
    <property type="entry name" value="LamG-like"/>
</dbReference>
<dbReference type="PROSITE" id="PS50025">
    <property type="entry name" value="LAM_G_DOMAIN"/>
    <property type="match status" value="1"/>
</dbReference>
<keyword evidence="6" id="KW-1185">Reference proteome</keyword>
<feature type="domain" description="Laminin G" evidence="4">
    <location>
        <begin position="452"/>
        <end position="637"/>
    </location>
</feature>
<dbReference type="SUPFAM" id="SSF49899">
    <property type="entry name" value="Concanavalin A-like lectins/glucanases"/>
    <property type="match status" value="2"/>
</dbReference>
<feature type="signal peptide" evidence="3">
    <location>
        <begin position="1"/>
        <end position="21"/>
    </location>
</feature>
<feature type="chain" id="PRO_5018527281" description="Laminin G domain-containing protein" evidence="3">
    <location>
        <begin position="22"/>
        <end position="1586"/>
    </location>
</feature>
<name>A0A3P3QJW6_9GAMM</name>
<evidence type="ECO:0000256" key="3">
    <source>
        <dbReference type="SAM" id="SignalP"/>
    </source>
</evidence>
<dbReference type="RefSeq" id="WP_046521343.1">
    <property type="nucleotide sequence ID" value="NZ_LAVS01000096.1"/>
</dbReference>
<evidence type="ECO:0000256" key="2">
    <source>
        <dbReference type="ARBA" id="ARBA00023157"/>
    </source>
</evidence>
<dbReference type="Gene3D" id="2.60.120.200">
    <property type="match status" value="2"/>
</dbReference>
<organism evidence="5 6">
    <name type="scientific">Rheinheimera mesophila</name>
    <dbReference type="NCBI Taxonomy" id="1547515"/>
    <lineage>
        <taxon>Bacteria</taxon>
        <taxon>Pseudomonadati</taxon>
        <taxon>Pseudomonadota</taxon>
        <taxon>Gammaproteobacteria</taxon>
        <taxon>Chromatiales</taxon>
        <taxon>Chromatiaceae</taxon>
        <taxon>Rheinheimera</taxon>
    </lineage>
</organism>
<evidence type="ECO:0000259" key="4">
    <source>
        <dbReference type="PROSITE" id="PS50025"/>
    </source>
</evidence>
<evidence type="ECO:0000313" key="5">
    <source>
        <dbReference type="EMBL" id="RRJ21368.1"/>
    </source>
</evidence>
<dbReference type="EMBL" id="RRCF01000002">
    <property type="protein sequence ID" value="RRJ21368.1"/>
    <property type="molecule type" value="Genomic_DNA"/>
</dbReference>
<evidence type="ECO:0000256" key="1">
    <source>
        <dbReference type="ARBA" id="ARBA00022729"/>
    </source>
</evidence>
<evidence type="ECO:0000313" key="6">
    <source>
        <dbReference type="Proteomes" id="UP000276260"/>
    </source>
</evidence>
<gene>
    <name evidence="5" type="ORF">EIK76_10855</name>
</gene>
<comment type="caution">
    <text evidence="5">The sequence shown here is derived from an EMBL/GenBank/DDBJ whole genome shotgun (WGS) entry which is preliminary data.</text>
</comment>
<sequence length="1586" mass="165680">MKLSVWLIASLLFLANLPAFAATINFNISPTNLASLNSSGTCSGTWSYSGGSRTFTCSGQISFASGDQISTNTSSGISLSANAGITATNNLIGSSTNRISLVSSFGQIQIYGQTQLFGTIQTESGGVLVQGTSNAARASITGNISSEAAVSVQNLNQTGSILATYGSLTLTNTSLSGSLTTSGTGSVSSSSVGGAVSIRNGITSSASQYSSTVTVTNGTLNTSNSTYNANVTISGSITTNNDVFLADITSTNGALNLTGGSVTGMITTPCCTLTTNNTNLAGGATVQSGISITGGTISGDYTMTSNNPAVVNNVTMTSGSITSASTVTINNSTLGSDTSPVLVTSVSGSITVNNSQVYGDLVTPDYDKVYVNGSSEVVGSCIPVDEPLYACGGVATVTRDAYWRFDEVLWNGTSGEVKDSSLETKHGRAVNGAVVAQLFPSPASCTYGDFQAVGATANPFVDIARNSYFHDSDEFGFTLWLKMSAAAQASGSQTIMAYGGAVSGVAGRFQLTRESGGNLRFSIRMTGGTVRFVETSGTAIFNDQWQHIAFSYSKDNRRMRLYVNNQLVDDVPNNSIGDNTNAKTPNDGTGNLAIGALPDGTTGIRGQIDEVRFYDRELRASDIKTMYEQVATCVSECFTENFSNDTNWYLTQRNSTPPSLRTSPNRLRLTENTINQATSITFKRSFPAAGNKMTIEFDHYAYGGSGADGIALVLSDAAVTPVPGSYGGSLGYAQRTNVSPAQNGFAGGWLGIGFDEFGNFSQATEGRVGGTTARPQAIGVRAASSTNYGWLGGTNTLSPTLSATGSTLARGDRYRITIDSRISSPQTVSFQLERRLAGGSSYSTLLTSSNLLSLGQPAPPANLLLSYTGSTGDNTNFHEITNIQVCTQKPSTPVEIGPSVHHFELSYPVQGLTCESSAVTIKACADASCSTLYTGAATLTLNASNIASWVGGNQVTLSNGLATKYLSKTASGDSVISVASSSVATSAAAVCKEGSSVDAACSMTFQNTGLRFSTIPNQVAGAQSASKVKLQVVRTDTNTGACVARVTPASAVRFAYQCVNPTSCVAGQTFEINDSVQSANGASCSTSPNFNAISANPVSGVTQYTSLNRCFNSSSAETEFNIKYSDVGQVKLYAQLQLAASGNEPALSLSQESNAFVVRPYQINVTTALSSATANPANAPNPQTLDTGAGFIAAGEAFQVYVSPVNASGAITPNYGNETSPETVAVDFGQLLHPVGGSNGTLTSGTAFTKINSGTYSNRFHSTGFSWNEVGSISLLGRVGDNNYLATGAGAQLSSVPYTVGRFFPKHYSLASSSFNNTCSTFSYMGQPAVTLEYELQAKNLVGAVTQNYGPGYGVLAVPSVVLENADNGTDLSSRASVAVSSWSQGKYTFSQNNLSFSKLTTPDGPYPALMAGVKLTDTLDGRDLEIKNMNPTSAGVCGSACVAVALSGTLDMRYGRFALLNASGPEDEDLPIVLQSQYWNRDRFVRNTADNCSLFTPDKLWVTGVTTNKGGVAGAMELGENPYQHLFIPAPNVPGMAGLEYQIPVELEFMKYPWNGSSMENPTAEAVFGRFRGNKRQIFWQEKLN</sequence>
<dbReference type="InterPro" id="IPR046524">
    <property type="entry name" value="DUF6701"/>
</dbReference>
<protein>
    <recommendedName>
        <fullName evidence="4">Laminin G domain-containing protein</fullName>
    </recommendedName>
</protein>
<dbReference type="OrthoDB" id="9790247at2"/>
<reference evidence="5 6" key="1">
    <citation type="submission" date="2018-11" db="EMBL/GenBank/DDBJ databases">
        <title>Draft genome analysis of Rheinheimera mesophila isolated from an industrial waste site.</title>
        <authorList>
            <person name="Yu Q."/>
            <person name="Qi Y."/>
            <person name="Zhang H."/>
            <person name="Lu Y."/>
            <person name="Pu J."/>
        </authorList>
    </citation>
    <scope>NUCLEOTIDE SEQUENCE [LARGE SCALE GENOMIC DNA]</scope>
    <source>
        <strain evidence="5 6">IITR13</strain>
    </source>
</reference>
<dbReference type="Pfam" id="PF20419">
    <property type="entry name" value="DUF6701"/>
    <property type="match status" value="1"/>
</dbReference>
<dbReference type="InterPro" id="IPR013320">
    <property type="entry name" value="ConA-like_dom_sf"/>
</dbReference>